<reference evidence="2" key="1">
    <citation type="journal article" date="2022" name="Mol. Ecol. Resour.">
        <title>The genomes of chicory, endive, great burdock and yacon provide insights into Asteraceae palaeo-polyploidization history and plant inulin production.</title>
        <authorList>
            <person name="Fan W."/>
            <person name="Wang S."/>
            <person name="Wang H."/>
            <person name="Wang A."/>
            <person name="Jiang F."/>
            <person name="Liu H."/>
            <person name="Zhao H."/>
            <person name="Xu D."/>
            <person name="Zhang Y."/>
        </authorList>
    </citation>
    <scope>NUCLEOTIDE SEQUENCE [LARGE SCALE GENOMIC DNA]</scope>
    <source>
        <strain evidence="2">cv. Yunnan</strain>
    </source>
</reference>
<protein>
    <submittedName>
        <fullName evidence="1">Uncharacterized protein</fullName>
    </submittedName>
</protein>
<evidence type="ECO:0000313" key="2">
    <source>
        <dbReference type="Proteomes" id="UP001056120"/>
    </source>
</evidence>
<keyword evidence="2" id="KW-1185">Reference proteome</keyword>
<comment type="caution">
    <text evidence="1">The sequence shown here is derived from an EMBL/GenBank/DDBJ whole genome shotgun (WGS) entry which is preliminary data.</text>
</comment>
<proteinExistence type="predicted"/>
<dbReference type="Proteomes" id="UP001056120">
    <property type="component" value="Linkage Group LG11"/>
</dbReference>
<sequence>MICTIPASPIESDNVSGDVTETYIQIVTSGGRRIPVHANILASASTVFESLIDRPRKHPSSEKSIPILGVPCDAVEGFVGFLYSGKNKD</sequence>
<gene>
    <name evidence="1" type="ORF">L1987_33629</name>
</gene>
<name>A0ACB9HT04_9ASTR</name>
<organism evidence="1 2">
    <name type="scientific">Smallanthus sonchifolius</name>
    <dbReference type="NCBI Taxonomy" id="185202"/>
    <lineage>
        <taxon>Eukaryota</taxon>
        <taxon>Viridiplantae</taxon>
        <taxon>Streptophyta</taxon>
        <taxon>Embryophyta</taxon>
        <taxon>Tracheophyta</taxon>
        <taxon>Spermatophyta</taxon>
        <taxon>Magnoliopsida</taxon>
        <taxon>eudicotyledons</taxon>
        <taxon>Gunneridae</taxon>
        <taxon>Pentapetalae</taxon>
        <taxon>asterids</taxon>
        <taxon>campanulids</taxon>
        <taxon>Asterales</taxon>
        <taxon>Asteraceae</taxon>
        <taxon>Asteroideae</taxon>
        <taxon>Heliantheae alliance</taxon>
        <taxon>Millerieae</taxon>
        <taxon>Smallanthus</taxon>
    </lineage>
</organism>
<dbReference type="EMBL" id="CM042028">
    <property type="protein sequence ID" value="KAI3798356.1"/>
    <property type="molecule type" value="Genomic_DNA"/>
</dbReference>
<evidence type="ECO:0000313" key="1">
    <source>
        <dbReference type="EMBL" id="KAI3798356.1"/>
    </source>
</evidence>
<accession>A0ACB9HT04</accession>
<reference evidence="1 2" key="2">
    <citation type="journal article" date="2022" name="Mol. Ecol. Resour.">
        <title>The genomes of chicory, endive, great burdock and yacon provide insights into Asteraceae paleo-polyploidization history and plant inulin production.</title>
        <authorList>
            <person name="Fan W."/>
            <person name="Wang S."/>
            <person name="Wang H."/>
            <person name="Wang A."/>
            <person name="Jiang F."/>
            <person name="Liu H."/>
            <person name="Zhao H."/>
            <person name="Xu D."/>
            <person name="Zhang Y."/>
        </authorList>
    </citation>
    <scope>NUCLEOTIDE SEQUENCE [LARGE SCALE GENOMIC DNA]</scope>
    <source>
        <strain evidence="2">cv. Yunnan</strain>
        <tissue evidence="1">Leaves</tissue>
    </source>
</reference>